<name>A0AAN8XDT4_HALRR</name>
<reference evidence="2 3" key="1">
    <citation type="submission" date="2023-11" db="EMBL/GenBank/DDBJ databases">
        <title>Halocaridina rubra genome assembly.</title>
        <authorList>
            <person name="Smith C."/>
        </authorList>
    </citation>
    <scope>NUCLEOTIDE SEQUENCE [LARGE SCALE GENOMIC DNA]</scope>
    <source>
        <strain evidence="2">EP-1</strain>
        <tissue evidence="2">Whole</tissue>
    </source>
</reference>
<dbReference type="EC" id="3.4.19.12" evidence="2"/>
<dbReference type="GO" id="GO:0004843">
    <property type="term" value="F:cysteine-type deubiquitinase activity"/>
    <property type="evidence" value="ECO:0007669"/>
    <property type="project" value="UniProtKB-EC"/>
</dbReference>
<comment type="caution">
    <text evidence="2">The sequence shown here is derived from an EMBL/GenBank/DDBJ whole genome shotgun (WGS) entry which is preliminary data.</text>
</comment>
<evidence type="ECO:0000313" key="3">
    <source>
        <dbReference type="Proteomes" id="UP001381693"/>
    </source>
</evidence>
<keyword evidence="3" id="KW-1185">Reference proteome</keyword>
<proteinExistence type="predicted"/>
<accession>A0AAN8XDT4</accession>
<evidence type="ECO:0000256" key="1">
    <source>
        <dbReference type="SAM" id="MobiDB-lite"/>
    </source>
</evidence>
<gene>
    <name evidence="2" type="primary">USP24_2</name>
    <name evidence="2" type="ORF">SK128_023146</name>
</gene>
<dbReference type="AlphaFoldDB" id="A0AAN8XDT4"/>
<dbReference type="Proteomes" id="UP001381693">
    <property type="component" value="Unassembled WGS sequence"/>
</dbReference>
<feature type="region of interest" description="Disordered" evidence="1">
    <location>
        <begin position="211"/>
        <end position="243"/>
    </location>
</feature>
<protein>
    <submittedName>
        <fullName evidence="2">Ubiquitin carboxyl-terminal hydrolase 24</fullName>
        <ecNumber evidence="2">3.4.19.12</ecNumber>
    </submittedName>
</protein>
<evidence type="ECO:0000313" key="2">
    <source>
        <dbReference type="EMBL" id="KAK7081026.1"/>
    </source>
</evidence>
<feature type="compositionally biased region" description="Basic and acidic residues" evidence="1">
    <location>
        <begin position="221"/>
        <end position="232"/>
    </location>
</feature>
<keyword evidence="2" id="KW-0378">Hydrolase</keyword>
<organism evidence="2 3">
    <name type="scientific">Halocaridina rubra</name>
    <name type="common">Hawaiian red shrimp</name>
    <dbReference type="NCBI Taxonomy" id="373956"/>
    <lineage>
        <taxon>Eukaryota</taxon>
        <taxon>Metazoa</taxon>
        <taxon>Ecdysozoa</taxon>
        <taxon>Arthropoda</taxon>
        <taxon>Crustacea</taxon>
        <taxon>Multicrustacea</taxon>
        <taxon>Malacostraca</taxon>
        <taxon>Eumalacostraca</taxon>
        <taxon>Eucarida</taxon>
        <taxon>Decapoda</taxon>
        <taxon>Pleocyemata</taxon>
        <taxon>Caridea</taxon>
        <taxon>Atyoidea</taxon>
        <taxon>Atyidae</taxon>
        <taxon>Halocaridina</taxon>
    </lineage>
</organism>
<sequence>MPEAVAQVLYGNEQSRWLREAVMAYREVTGNIPNVTQVLTEAAVENSSFTTVLLCTVMTEYAKAPSNMLKELSQLLLEILNINDSLKASRATSVLEGLVTQDNENVRGLLDIIENSKDSDSRRAYQCIKLVVMLSAKCSDARDLLTSTQARWQWSVEWLRGRMDDHTATISTGTGLSNEDSSTKNFQRTTSAQLTLEEATALLSEMESAEMEIECDSSELGEIKESTCEREISPSQDLDAVDP</sequence>
<dbReference type="EMBL" id="JAXCGZ010005722">
    <property type="protein sequence ID" value="KAK7081026.1"/>
    <property type="molecule type" value="Genomic_DNA"/>
</dbReference>